<dbReference type="PANTHER" id="PTHR34688:SF2">
    <property type="entry name" value="CYTOCHROME C6, CHLOROPLASTIC"/>
    <property type="match status" value="1"/>
</dbReference>
<feature type="signal peptide" evidence="12">
    <location>
        <begin position="1"/>
        <end position="25"/>
    </location>
</feature>
<evidence type="ECO:0000256" key="7">
    <source>
        <dbReference type="ARBA" id="ARBA00022617"/>
    </source>
</evidence>
<keyword evidence="12" id="KW-0732">Signal</keyword>
<dbReference type="GO" id="GO:0015979">
    <property type="term" value="P:photosynthesis"/>
    <property type="evidence" value="ECO:0007669"/>
    <property type="project" value="UniProtKB-UniRule"/>
</dbReference>
<feature type="binding site" description="axial binding residue" evidence="12">
    <location>
        <position position="87"/>
    </location>
    <ligand>
        <name>heme c</name>
        <dbReference type="ChEBI" id="CHEBI:61717"/>
    </ligand>
    <ligandPart>
        <name>Fe</name>
        <dbReference type="ChEBI" id="CHEBI:18248"/>
    </ligandPart>
</feature>
<feature type="binding site" description="covalent" evidence="12">
    <location>
        <position position="42"/>
    </location>
    <ligand>
        <name>heme c</name>
        <dbReference type="ChEBI" id="CHEBI:61717"/>
    </ligand>
</feature>
<dbReference type="Pfam" id="PF13442">
    <property type="entry name" value="Cytochrome_CBB3"/>
    <property type="match status" value="1"/>
</dbReference>
<dbReference type="SUPFAM" id="SSF46626">
    <property type="entry name" value="Cytochrome c"/>
    <property type="match status" value="1"/>
</dbReference>
<comment type="function">
    <text evidence="1 12">Functions as an electron carrier between membrane-bound cytochrome b6-f and photosystem I in oxygenic photosynthesis.</text>
</comment>
<name>A0A3N6PBZ3_9CYAN</name>
<dbReference type="PRINTS" id="PR00605">
    <property type="entry name" value="CYTCHROMECIC"/>
</dbReference>
<comment type="similarity">
    <text evidence="3 12">Belongs to the cytochrome c family. PetJ subfamily.</text>
</comment>
<evidence type="ECO:0000259" key="13">
    <source>
        <dbReference type="PROSITE" id="PS51007"/>
    </source>
</evidence>
<evidence type="ECO:0000256" key="11">
    <source>
        <dbReference type="ARBA" id="ARBA00023078"/>
    </source>
</evidence>
<evidence type="ECO:0000256" key="3">
    <source>
        <dbReference type="ARBA" id="ARBA00009650"/>
    </source>
</evidence>
<dbReference type="HAMAP" id="MF_00594">
    <property type="entry name" value="Cytc_PetJ"/>
    <property type="match status" value="1"/>
</dbReference>
<gene>
    <name evidence="12" type="primary">petJ</name>
    <name evidence="14" type="ORF">D5R40_11570</name>
</gene>
<keyword evidence="6 12" id="KW-0602">Photosynthesis</keyword>
<dbReference type="AlphaFoldDB" id="A0A3N6PBZ3"/>
<dbReference type="NCBIfam" id="NF045930">
    <property type="entry name" value="Cytc6PetJCyano"/>
    <property type="match status" value="1"/>
</dbReference>
<keyword evidence="10 12" id="KW-0408">Iron</keyword>
<comment type="PTM">
    <text evidence="12">Binds 1 heme c group per subunit.</text>
</comment>
<organism evidence="14 15">
    <name type="scientific">Okeania hirsuta</name>
    <dbReference type="NCBI Taxonomy" id="1458930"/>
    <lineage>
        <taxon>Bacteria</taxon>
        <taxon>Bacillati</taxon>
        <taxon>Cyanobacteriota</taxon>
        <taxon>Cyanophyceae</taxon>
        <taxon>Oscillatoriophycideae</taxon>
        <taxon>Oscillatoriales</taxon>
        <taxon>Microcoleaceae</taxon>
        <taxon>Okeania</taxon>
    </lineage>
</organism>
<evidence type="ECO:0000256" key="2">
    <source>
        <dbReference type="ARBA" id="ARBA00004518"/>
    </source>
</evidence>
<keyword evidence="8 12" id="KW-0479">Metal-binding</keyword>
<evidence type="ECO:0000313" key="15">
    <source>
        <dbReference type="Proteomes" id="UP000269154"/>
    </source>
</evidence>
<accession>A0A3N6PBZ3</accession>
<dbReference type="OrthoDB" id="5570429at2"/>
<reference evidence="14 15" key="1">
    <citation type="journal article" date="2018" name="ACS Chem. Biol.">
        <title>Ketoreductase domain dysfunction expands chemodiversity: malyngamide biosynthesis in the cyanobacterium Okeania hirsuta.</title>
        <authorList>
            <person name="Moss N.A."/>
            <person name="Leao T."/>
            <person name="Rankin M."/>
            <person name="McCullough T.M."/>
            <person name="Qu P."/>
            <person name="Korobeynikov A."/>
            <person name="Smith J.L."/>
            <person name="Gerwick L."/>
            <person name="Gerwick W.H."/>
        </authorList>
    </citation>
    <scope>NUCLEOTIDE SEQUENCE [LARGE SCALE GENOMIC DNA]</scope>
    <source>
        <strain evidence="14 15">PAB10Feb10-1</strain>
    </source>
</reference>
<dbReference type="GO" id="GO:0020037">
    <property type="term" value="F:heme binding"/>
    <property type="evidence" value="ECO:0007669"/>
    <property type="project" value="InterPro"/>
</dbReference>
<dbReference type="PANTHER" id="PTHR34688">
    <property type="entry name" value="CYTOCHROME C6, CHLOROPLASTIC"/>
    <property type="match status" value="1"/>
</dbReference>
<dbReference type="EMBL" id="RCBY01000052">
    <property type="protein sequence ID" value="RQH44556.1"/>
    <property type="molecule type" value="Genomic_DNA"/>
</dbReference>
<dbReference type="Gene3D" id="1.10.760.10">
    <property type="entry name" value="Cytochrome c-like domain"/>
    <property type="match status" value="1"/>
</dbReference>
<comment type="caution">
    <text evidence="14">The sequence shown here is derived from an EMBL/GenBank/DDBJ whole genome shotgun (WGS) entry which is preliminary data.</text>
</comment>
<dbReference type="InterPro" id="IPR023655">
    <property type="entry name" value="Cyt_C6"/>
</dbReference>
<evidence type="ECO:0000256" key="9">
    <source>
        <dbReference type="ARBA" id="ARBA00022982"/>
    </source>
</evidence>
<feature type="binding site" description="axial binding residue" evidence="12">
    <location>
        <position position="43"/>
    </location>
    <ligand>
        <name>heme c</name>
        <dbReference type="ChEBI" id="CHEBI:61717"/>
    </ligand>
    <ligandPart>
        <name>Fe</name>
        <dbReference type="ChEBI" id="CHEBI:18248"/>
    </ligandPart>
</feature>
<proteinExistence type="inferred from homology"/>
<dbReference type="RefSeq" id="WP_124147449.1">
    <property type="nucleotide sequence ID" value="NZ_CAWOKI010000264.1"/>
</dbReference>
<dbReference type="FunFam" id="1.10.760.10:FF:000038">
    <property type="entry name" value="Cytochrome c6"/>
    <property type="match status" value="1"/>
</dbReference>
<dbReference type="InterPro" id="IPR008168">
    <property type="entry name" value="Cyt_C_IC"/>
</dbReference>
<feature type="binding site" description="covalent" evidence="12">
    <location>
        <position position="39"/>
    </location>
    <ligand>
        <name>heme c</name>
        <dbReference type="ChEBI" id="CHEBI:61717"/>
    </ligand>
</feature>
<evidence type="ECO:0000313" key="14">
    <source>
        <dbReference type="EMBL" id="RQH44556.1"/>
    </source>
</evidence>
<dbReference type="GO" id="GO:0005506">
    <property type="term" value="F:iron ion binding"/>
    <property type="evidence" value="ECO:0007669"/>
    <property type="project" value="InterPro"/>
</dbReference>
<dbReference type="Proteomes" id="UP000269154">
    <property type="component" value="Unassembled WGS sequence"/>
</dbReference>
<dbReference type="InterPro" id="IPR036909">
    <property type="entry name" value="Cyt_c-like_dom_sf"/>
</dbReference>
<evidence type="ECO:0000256" key="10">
    <source>
        <dbReference type="ARBA" id="ARBA00023004"/>
    </source>
</evidence>
<keyword evidence="9 12" id="KW-0249">Electron transport</keyword>
<dbReference type="InterPro" id="IPR009056">
    <property type="entry name" value="Cyt_c-like_dom"/>
</dbReference>
<dbReference type="PROSITE" id="PS51007">
    <property type="entry name" value="CYTC"/>
    <property type="match status" value="1"/>
</dbReference>
<evidence type="ECO:0000256" key="1">
    <source>
        <dbReference type="ARBA" id="ARBA00002347"/>
    </source>
</evidence>
<evidence type="ECO:0000256" key="4">
    <source>
        <dbReference type="ARBA" id="ARBA00016152"/>
    </source>
</evidence>
<keyword evidence="11 12" id="KW-0793">Thylakoid</keyword>
<feature type="chain" id="PRO_5018342906" description="Cytochrome c6" evidence="12">
    <location>
        <begin position="26"/>
        <end position="114"/>
    </location>
</feature>
<keyword evidence="7 12" id="KW-0349">Heme</keyword>
<comment type="subunit">
    <text evidence="12">Monomer.</text>
</comment>
<dbReference type="GO" id="GO:0031979">
    <property type="term" value="C:plasma membrane-derived thylakoid lumen"/>
    <property type="evidence" value="ECO:0007669"/>
    <property type="project" value="UniProtKB-SubCell"/>
</dbReference>
<evidence type="ECO:0000256" key="5">
    <source>
        <dbReference type="ARBA" id="ARBA00022448"/>
    </source>
</evidence>
<evidence type="ECO:0000256" key="12">
    <source>
        <dbReference type="HAMAP-Rule" id="MF_00594"/>
    </source>
</evidence>
<protein>
    <recommendedName>
        <fullName evidence="4 12">Cytochrome c6</fullName>
    </recommendedName>
    <alternativeName>
        <fullName evidence="12">Cytochrome c-553</fullName>
    </alternativeName>
    <alternativeName>
        <fullName evidence="12">Cytochrome c553</fullName>
    </alternativeName>
    <alternativeName>
        <fullName evidence="12">Soluble cytochrome f</fullName>
    </alternativeName>
</protein>
<dbReference type="GO" id="GO:0009055">
    <property type="term" value="F:electron transfer activity"/>
    <property type="evidence" value="ECO:0007669"/>
    <property type="project" value="UniProtKB-UniRule"/>
</dbReference>
<comment type="subcellular location">
    <subcellularLocation>
        <location evidence="2 12">Cellular thylakoid lumen</location>
    </subcellularLocation>
</comment>
<keyword evidence="15" id="KW-1185">Reference proteome</keyword>
<sequence precursor="true">MKKLLSIVVLAITFFVVAVQPPALAADLAHGKQIFQGNCNACHLGGRNTIMAPKTLKTDALTKYLKGFKEDSVAAVTYQVTNGKGAMPAFKGRLKPNDIEDVVAYVVDQADKWK</sequence>
<keyword evidence="5 12" id="KW-0813">Transport</keyword>
<evidence type="ECO:0000256" key="8">
    <source>
        <dbReference type="ARBA" id="ARBA00022723"/>
    </source>
</evidence>
<evidence type="ECO:0000256" key="6">
    <source>
        <dbReference type="ARBA" id="ARBA00022531"/>
    </source>
</evidence>
<feature type="domain" description="Cytochrome c" evidence="13">
    <location>
        <begin position="26"/>
        <end position="110"/>
    </location>
</feature>